<dbReference type="Proteomes" id="UP000488956">
    <property type="component" value="Unassembled WGS sequence"/>
</dbReference>
<evidence type="ECO:0000313" key="5">
    <source>
        <dbReference type="Proteomes" id="UP000488956"/>
    </source>
</evidence>
<name>A0A6G0N4H6_9STRA</name>
<dbReference type="Proteomes" id="UP000476176">
    <property type="component" value="Unassembled WGS sequence"/>
</dbReference>
<feature type="chain" id="PRO_5036174110" description="Secreted protein" evidence="1">
    <location>
        <begin position="21"/>
        <end position="73"/>
    </location>
</feature>
<accession>A0A6G0N4H6</accession>
<evidence type="ECO:0008006" key="6">
    <source>
        <dbReference type="Google" id="ProtNLM"/>
    </source>
</evidence>
<comment type="caution">
    <text evidence="3">The sequence shown here is derived from an EMBL/GenBank/DDBJ whole genome shotgun (WGS) entry which is preliminary data.</text>
</comment>
<dbReference type="EMBL" id="QXGC01002053">
    <property type="protein sequence ID" value="KAE9191555.1"/>
    <property type="molecule type" value="Genomic_DNA"/>
</dbReference>
<gene>
    <name evidence="3" type="ORF">PF004_g21568</name>
    <name evidence="2" type="ORF">PF010_g22058</name>
</gene>
<evidence type="ECO:0000313" key="4">
    <source>
        <dbReference type="Proteomes" id="UP000476176"/>
    </source>
</evidence>
<feature type="signal peptide" evidence="1">
    <location>
        <begin position="1"/>
        <end position="20"/>
    </location>
</feature>
<evidence type="ECO:0000256" key="1">
    <source>
        <dbReference type="SAM" id="SignalP"/>
    </source>
</evidence>
<evidence type="ECO:0000313" key="2">
    <source>
        <dbReference type="EMBL" id="KAE9081264.1"/>
    </source>
</evidence>
<reference evidence="4 5" key="1">
    <citation type="submission" date="2018-09" db="EMBL/GenBank/DDBJ databases">
        <title>Genomic investigation of the strawberry pathogen Phytophthora fragariae indicates pathogenicity is determined by transcriptional variation in three key races.</title>
        <authorList>
            <person name="Adams T.M."/>
            <person name="Armitage A.D."/>
            <person name="Sobczyk M.K."/>
            <person name="Bates H.J."/>
            <person name="Dunwell J.M."/>
            <person name="Nellist C.F."/>
            <person name="Harrison R.J."/>
        </authorList>
    </citation>
    <scope>NUCLEOTIDE SEQUENCE [LARGE SCALE GENOMIC DNA]</scope>
    <source>
        <strain evidence="3 4">BC-23</strain>
        <strain evidence="2 5">ONT-3</strain>
    </source>
</reference>
<dbReference type="AlphaFoldDB" id="A0A6G0N4H6"/>
<evidence type="ECO:0000313" key="3">
    <source>
        <dbReference type="EMBL" id="KAE9191555.1"/>
    </source>
</evidence>
<sequence length="73" mass="7882">MTSYVHIALVTVSVVAQSAALNPHAHCSGSQTKSLPPPQMMSICVRFQMSDVMHQPPFSLHCSQGRDQGRCAS</sequence>
<keyword evidence="1" id="KW-0732">Signal</keyword>
<proteinExistence type="predicted"/>
<dbReference type="EMBL" id="QXFX01002057">
    <property type="protein sequence ID" value="KAE9081264.1"/>
    <property type="molecule type" value="Genomic_DNA"/>
</dbReference>
<protein>
    <recommendedName>
        <fullName evidence="6">Secreted protein</fullName>
    </recommendedName>
</protein>
<organism evidence="3 4">
    <name type="scientific">Phytophthora fragariae</name>
    <dbReference type="NCBI Taxonomy" id="53985"/>
    <lineage>
        <taxon>Eukaryota</taxon>
        <taxon>Sar</taxon>
        <taxon>Stramenopiles</taxon>
        <taxon>Oomycota</taxon>
        <taxon>Peronosporomycetes</taxon>
        <taxon>Peronosporales</taxon>
        <taxon>Peronosporaceae</taxon>
        <taxon>Phytophthora</taxon>
    </lineage>
</organism>